<dbReference type="SMART" id="SM00345">
    <property type="entry name" value="HTH_GNTR"/>
    <property type="match status" value="1"/>
</dbReference>
<dbReference type="InterPro" id="IPR036388">
    <property type="entry name" value="WH-like_DNA-bd_sf"/>
</dbReference>
<dbReference type="Gene3D" id="3.40.640.10">
    <property type="entry name" value="Type I PLP-dependent aspartate aminotransferase-like (Major domain)"/>
    <property type="match status" value="1"/>
</dbReference>
<keyword evidence="7" id="KW-0032">Aminotransferase</keyword>
<dbReference type="InterPro" id="IPR004839">
    <property type="entry name" value="Aminotransferase_I/II_large"/>
</dbReference>
<evidence type="ECO:0000259" key="6">
    <source>
        <dbReference type="PROSITE" id="PS50949"/>
    </source>
</evidence>
<dbReference type="CDD" id="cd00609">
    <property type="entry name" value="AAT_like"/>
    <property type="match status" value="1"/>
</dbReference>
<sequence>MRSWTFPIALDATSHTPIFAQIALAIANDIARGRLKKGDSLPGTRTLAETLGVHRTTVTAAYAELDAQGWVATRRGSSTFVATDSPDMRPRRFSKKEALQQGGVAARTGFALEPTSFPLRRVPNPPPGALAMWGGTPDLRLVPVELLARAYRRAARDRGGKLLGYCEHGRGHDRLRDALATMVSTARGITAERENVMVTRGSQMALDLVTRVLVRPGDVVAVESPGYQFAFALFSRAGARVLPIRVDEHGLDVDELARHAAQSRVRFVYVTPHHQFPTTTVLSPTRRLALLELARKHGMAIVEDDYDQEFHYDGRPVLPLASADAHGHVIYLGTLSKILAPGLRLGFVVAPEPLVARLAEEREIIDRQGDMVLESAVAELLEEGEVQRHVRRMRRAYRARRDALCEAVDKHLSSVVRYERPRGGLALWCTVSPDVDADQWLERARAKGVHFQTGREFTLDASPAPHVRFGYAMLHERELTTAVRRMAQAL</sequence>
<dbReference type="PROSITE" id="PS50949">
    <property type="entry name" value="HTH_GNTR"/>
    <property type="match status" value="1"/>
</dbReference>
<evidence type="ECO:0000256" key="4">
    <source>
        <dbReference type="ARBA" id="ARBA00023125"/>
    </source>
</evidence>
<dbReference type="InterPro" id="IPR015421">
    <property type="entry name" value="PyrdxlP-dep_Trfase_major"/>
</dbReference>
<dbReference type="Proteomes" id="UP001370348">
    <property type="component" value="Chromosome"/>
</dbReference>
<dbReference type="SUPFAM" id="SSF46785">
    <property type="entry name" value="Winged helix' DNA-binding domain"/>
    <property type="match status" value="1"/>
</dbReference>
<dbReference type="PANTHER" id="PTHR46577:SF1">
    <property type="entry name" value="HTH-TYPE TRANSCRIPTIONAL REGULATORY PROTEIN GABR"/>
    <property type="match status" value="1"/>
</dbReference>
<evidence type="ECO:0000256" key="5">
    <source>
        <dbReference type="ARBA" id="ARBA00023163"/>
    </source>
</evidence>
<proteinExistence type="inferred from homology"/>
<comment type="similarity">
    <text evidence="1">In the C-terminal section; belongs to the class-I pyridoxal-phosphate-dependent aminotransferase family.</text>
</comment>
<evidence type="ECO:0000256" key="3">
    <source>
        <dbReference type="ARBA" id="ARBA00023015"/>
    </source>
</evidence>
<evidence type="ECO:0000313" key="7">
    <source>
        <dbReference type="EMBL" id="WXB13979.1"/>
    </source>
</evidence>
<keyword evidence="5" id="KW-0804">Transcription</keyword>
<dbReference type="CDD" id="cd07377">
    <property type="entry name" value="WHTH_GntR"/>
    <property type="match status" value="1"/>
</dbReference>
<keyword evidence="2" id="KW-0663">Pyridoxal phosphate</keyword>
<dbReference type="InterPro" id="IPR051446">
    <property type="entry name" value="HTH_trans_reg/aminotransferase"/>
</dbReference>
<name>A0ABZ2LWI6_9BACT</name>
<keyword evidence="7" id="KW-0808">Transferase</keyword>
<dbReference type="InterPro" id="IPR000524">
    <property type="entry name" value="Tscrpt_reg_HTH_GntR"/>
</dbReference>
<dbReference type="EMBL" id="CP089984">
    <property type="protein sequence ID" value="WXB13979.1"/>
    <property type="molecule type" value="Genomic_DNA"/>
</dbReference>
<gene>
    <name evidence="7" type="ORF">LZC94_39890</name>
</gene>
<dbReference type="RefSeq" id="WP_394823596.1">
    <property type="nucleotide sequence ID" value="NZ_CP089984.1"/>
</dbReference>
<protein>
    <submittedName>
        <fullName evidence="7">PLP-dependent aminotransferase family protein</fullName>
    </submittedName>
</protein>
<reference evidence="7 8" key="1">
    <citation type="submission" date="2021-12" db="EMBL/GenBank/DDBJ databases">
        <title>Discovery of the Pendulisporaceae a myxobacterial family with distinct sporulation behavior and unique specialized metabolism.</title>
        <authorList>
            <person name="Garcia R."/>
            <person name="Popoff A."/>
            <person name="Bader C.D."/>
            <person name="Loehr J."/>
            <person name="Walesch S."/>
            <person name="Walt C."/>
            <person name="Boldt J."/>
            <person name="Bunk B."/>
            <person name="Haeckl F.J.F.P.J."/>
            <person name="Gunesch A.P."/>
            <person name="Birkelbach J."/>
            <person name="Nuebel U."/>
            <person name="Pietschmann T."/>
            <person name="Bach T."/>
            <person name="Mueller R."/>
        </authorList>
    </citation>
    <scope>NUCLEOTIDE SEQUENCE [LARGE SCALE GENOMIC DNA]</scope>
    <source>
        <strain evidence="7 8">MSr11954</strain>
    </source>
</reference>
<dbReference type="Pfam" id="PF00392">
    <property type="entry name" value="GntR"/>
    <property type="match status" value="1"/>
</dbReference>
<dbReference type="PRINTS" id="PR00035">
    <property type="entry name" value="HTHGNTR"/>
</dbReference>
<keyword evidence="4" id="KW-0238">DNA-binding</keyword>
<feature type="domain" description="HTH gntR-type" evidence="6">
    <location>
        <begin position="16"/>
        <end position="84"/>
    </location>
</feature>
<organism evidence="7 8">
    <name type="scientific">Pendulispora albinea</name>
    <dbReference type="NCBI Taxonomy" id="2741071"/>
    <lineage>
        <taxon>Bacteria</taxon>
        <taxon>Pseudomonadati</taxon>
        <taxon>Myxococcota</taxon>
        <taxon>Myxococcia</taxon>
        <taxon>Myxococcales</taxon>
        <taxon>Sorangiineae</taxon>
        <taxon>Pendulisporaceae</taxon>
        <taxon>Pendulispora</taxon>
    </lineage>
</organism>
<accession>A0ABZ2LWI6</accession>
<dbReference type="SUPFAM" id="SSF53383">
    <property type="entry name" value="PLP-dependent transferases"/>
    <property type="match status" value="1"/>
</dbReference>
<evidence type="ECO:0000256" key="1">
    <source>
        <dbReference type="ARBA" id="ARBA00005384"/>
    </source>
</evidence>
<evidence type="ECO:0000256" key="2">
    <source>
        <dbReference type="ARBA" id="ARBA00022898"/>
    </source>
</evidence>
<keyword evidence="8" id="KW-1185">Reference proteome</keyword>
<keyword evidence="3" id="KW-0805">Transcription regulation</keyword>
<dbReference type="InterPro" id="IPR015424">
    <property type="entry name" value="PyrdxlP-dep_Trfase"/>
</dbReference>
<dbReference type="PANTHER" id="PTHR46577">
    <property type="entry name" value="HTH-TYPE TRANSCRIPTIONAL REGULATORY PROTEIN GABR"/>
    <property type="match status" value="1"/>
</dbReference>
<evidence type="ECO:0000313" key="8">
    <source>
        <dbReference type="Proteomes" id="UP001370348"/>
    </source>
</evidence>
<dbReference type="GO" id="GO:0008483">
    <property type="term" value="F:transaminase activity"/>
    <property type="evidence" value="ECO:0007669"/>
    <property type="project" value="UniProtKB-KW"/>
</dbReference>
<dbReference type="Gene3D" id="1.10.10.10">
    <property type="entry name" value="Winged helix-like DNA-binding domain superfamily/Winged helix DNA-binding domain"/>
    <property type="match status" value="1"/>
</dbReference>
<dbReference type="InterPro" id="IPR036390">
    <property type="entry name" value="WH_DNA-bd_sf"/>
</dbReference>
<dbReference type="Pfam" id="PF00155">
    <property type="entry name" value="Aminotran_1_2"/>
    <property type="match status" value="1"/>
</dbReference>